<reference evidence="1" key="1">
    <citation type="submission" date="2009-10" db="EMBL/GenBank/DDBJ databases">
        <title>The genome sequence of Streptomyces sviceus strain ATCC 29083.</title>
        <authorList>
            <consortium name="The Broad Institute Genome Sequencing Platform"/>
            <consortium name="Broad Institute Microbial Sequencing Center"/>
            <person name="Fischbach M."/>
            <person name="Godfrey P."/>
            <person name="Ward D."/>
            <person name="Young S."/>
            <person name="Zeng Q."/>
            <person name="Koehrsen M."/>
            <person name="Alvarado L."/>
            <person name="Berlin A.M."/>
            <person name="Bochicchio J."/>
            <person name="Borenstein D."/>
            <person name="Chapman S.B."/>
            <person name="Chen Z."/>
            <person name="Engels R."/>
            <person name="Freedman E."/>
            <person name="Gellesch M."/>
            <person name="Goldberg J."/>
            <person name="Griggs A."/>
            <person name="Gujja S."/>
            <person name="Heilman E.R."/>
            <person name="Heiman D.I."/>
            <person name="Hepburn T.A."/>
            <person name="Howarth C."/>
            <person name="Jen D."/>
            <person name="Larson L."/>
            <person name="Lewis B."/>
            <person name="Mehta T."/>
            <person name="Park D."/>
            <person name="Pearson M."/>
            <person name="Richards J."/>
            <person name="Roberts A."/>
            <person name="Saif S."/>
            <person name="Shea T.D."/>
            <person name="Shenoy N."/>
            <person name="Sisk P."/>
            <person name="Stolte C."/>
            <person name="Sykes S.N."/>
            <person name="Thomson T."/>
            <person name="Walk T."/>
            <person name="White J."/>
            <person name="Yandava C."/>
            <person name="Straight P."/>
            <person name="Clardy J."/>
            <person name="Hung D."/>
            <person name="Kolter R."/>
            <person name="Mekalanos J."/>
            <person name="Walker S."/>
            <person name="Walsh C.T."/>
            <person name="Wieland-Brown L.C."/>
            <person name="Haas B."/>
            <person name="Nusbaum C."/>
            <person name="Birren B."/>
        </authorList>
    </citation>
    <scope>NUCLEOTIDE SEQUENCE [LARGE SCALE GENOMIC DNA]</scope>
    <source>
        <strain evidence="1">ATCC 29083</strain>
    </source>
</reference>
<dbReference type="EMBL" id="CM000951">
    <property type="protein sequence ID" value="EDY54988.1"/>
    <property type="molecule type" value="Genomic_DNA"/>
</dbReference>
<evidence type="ECO:0000313" key="2">
    <source>
        <dbReference type="Proteomes" id="UP000002785"/>
    </source>
</evidence>
<dbReference type="AlphaFoldDB" id="B5HQ82"/>
<proteinExistence type="predicted"/>
<evidence type="ECO:0000313" key="1">
    <source>
        <dbReference type="EMBL" id="EDY54988.1"/>
    </source>
</evidence>
<dbReference type="HOGENOM" id="CLU_2425782_0_0_11"/>
<keyword evidence="2" id="KW-1185">Reference proteome</keyword>
<organism evidence="1 2">
    <name type="scientific">Streptomyces sviceus (strain ATCC 29083 / DSM 924 / JCM 4929 / NBRC 13980 / NCIMB 11184 / NRRL 5439 / UC 5370)</name>
    <dbReference type="NCBI Taxonomy" id="463191"/>
    <lineage>
        <taxon>Bacteria</taxon>
        <taxon>Bacillati</taxon>
        <taxon>Actinomycetota</taxon>
        <taxon>Actinomycetes</taxon>
        <taxon>Kitasatosporales</taxon>
        <taxon>Streptomycetaceae</taxon>
        <taxon>Streptomyces</taxon>
    </lineage>
</organism>
<accession>B5HQ82</accession>
<gene>
    <name evidence="1" type="ORF">SSEG_01567</name>
</gene>
<name>B5HQ82_STRX2</name>
<protein>
    <submittedName>
        <fullName evidence="1">Uncharacterized protein</fullName>
    </submittedName>
</protein>
<dbReference type="Proteomes" id="UP000002785">
    <property type="component" value="Chromosome"/>
</dbReference>
<sequence>MVTARLRDVWRSVIWASVPRETAARHEADRRGLLGKTPPPAFRRLSMGDGLLTVPLSGPRLPCVQIVEQCRPLFSVFSLLSVFDVLGVSSG</sequence>